<evidence type="ECO:0000256" key="4">
    <source>
        <dbReference type="PROSITE-ProRule" id="PRU00169"/>
    </source>
</evidence>
<name>A0A1I3YQY8_9HYPH</name>
<dbReference type="Gene3D" id="3.40.50.2300">
    <property type="match status" value="1"/>
</dbReference>
<dbReference type="SMART" id="SM00448">
    <property type="entry name" value="REC"/>
    <property type="match status" value="1"/>
</dbReference>
<dbReference type="RefSeq" id="WP_165616366.1">
    <property type="nucleotide sequence ID" value="NZ_FOSV01000001.1"/>
</dbReference>
<protein>
    <submittedName>
        <fullName evidence="6">Response regulator receiver domain-containing protein</fullName>
    </submittedName>
</protein>
<evidence type="ECO:0000256" key="3">
    <source>
        <dbReference type="ARBA" id="ARBA00023163"/>
    </source>
</evidence>
<keyword evidence="2" id="KW-0805">Transcription regulation</keyword>
<dbReference type="PANTHER" id="PTHR44591">
    <property type="entry name" value="STRESS RESPONSE REGULATOR PROTEIN 1"/>
    <property type="match status" value="1"/>
</dbReference>
<dbReference type="Proteomes" id="UP000198804">
    <property type="component" value="Unassembled WGS sequence"/>
</dbReference>
<dbReference type="AlphaFoldDB" id="A0A1I3YQY8"/>
<sequence length="126" mass="13730">MEGSPLVVVADDEVAIRITTCAALSREGFRVMAVSTCDEALAYLRRARDAHVLITDVITPGEVDGYELARVASREFPHLAILITSAQSQPRFGDIVLGAWFLAKPVNLDVLGPVVRECMQSTCRKT</sequence>
<evidence type="ECO:0000313" key="6">
    <source>
        <dbReference type="EMBL" id="SFK33779.1"/>
    </source>
</evidence>
<keyword evidence="7" id="KW-1185">Reference proteome</keyword>
<dbReference type="STRING" id="414703.SAMN04488125_101303"/>
<dbReference type="Pfam" id="PF00072">
    <property type="entry name" value="Response_reg"/>
    <property type="match status" value="1"/>
</dbReference>
<keyword evidence="1 4" id="KW-0597">Phosphoprotein</keyword>
<dbReference type="InterPro" id="IPR001789">
    <property type="entry name" value="Sig_transdc_resp-reg_receiver"/>
</dbReference>
<dbReference type="InterPro" id="IPR050595">
    <property type="entry name" value="Bact_response_regulator"/>
</dbReference>
<proteinExistence type="predicted"/>
<reference evidence="7" key="1">
    <citation type="submission" date="2016-10" db="EMBL/GenBank/DDBJ databases">
        <authorList>
            <person name="Varghese N."/>
            <person name="Submissions S."/>
        </authorList>
    </citation>
    <scope>NUCLEOTIDE SEQUENCE [LARGE SCALE GENOMIC DNA]</scope>
    <source>
        <strain evidence="7">CGMCC 1.6474</strain>
    </source>
</reference>
<dbReference type="InterPro" id="IPR011006">
    <property type="entry name" value="CheY-like_superfamily"/>
</dbReference>
<dbReference type="PROSITE" id="PS50110">
    <property type="entry name" value="RESPONSE_REGULATORY"/>
    <property type="match status" value="1"/>
</dbReference>
<evidence type="ECO:0000313" key="7">
    <source>
        <dbReference type="Proteomes" id="UP000198804"/>
    </source>
</evidence>
<evidence type="ECO:0000256" key="1">
    <source>
        <dbReference type="ARBA" id="ARBA00022553"/>
    </source>
</evidence>
<dbReference type="EMBL" id="FOSV01000001">
    <property type="protein sequence ID" value="SFK33779.1"/>
    <property type="molecule type" value="Genomic_DNA"/>
</dbReference>
<organism evidence="6 7">
    <name type="scientific">Methylorubrum salsuginis</name>
    <dbReference type="NCBI Taxonomy" id="414703"/>
    <lineage>
        <taxon>Bacteria</taxon>
        <taxon>Pseudomonadati</taxon>
        <taxon>Pseudomonadota</taxon>
        <taxon>Alphaproteobacteria</taxon>
        <taxon>Hyphomicrobiales</taxon>
        <taxon>Methylobacteriaceae</taxon>
        <taxon>Methylorubrum</taxon>
    </lineage>
</organism>
<evidence type="ECO:0000256" key="2">
    <source>
        <dbReference type="ARBA" id="ARBA00023015"/>
    </source>
</evidence>
<gene>
    <name evidence="6" type="ORF">SAMN04488125_101303</name>
</gene>
<dbReference type="SUPFAM" id="SSF52172">
    <property type="entry name" value="CheY-like"/>
    <property type="match status" value="1"/>
</dbReference>
<feature type="domain" description="Response regulatory" evidence="5">
    <location>
        <begin position="6"/>
        <end position="119"/>
    </location>
</feature>
<evidence type="ECO:0000259" key="5">
    <source>
        <dbReference type="PROSITE" id="PS50110"/>
    </source>
</evidence>
<dbReference type="GO" id="GO:0000160">
    <property type="term" value="P:phosphorelay signal transduction system"/>
    <property type="evidence" value="ECO:0007669"/>
    <property type="project" value="InterPro"/>
</dbReference>
<keyword evidence="3" id="KW-0804">Transcription</keyword>
<dbReference type="PANTHER" id="PTHR44591:SF3">
    <property type="entry name" value="RESPONSE REGULATORY DOMAIN-CONTAINING PROTEIN"/>
    <property type="match status" value="1"/>
</dbReference>
<feature type="modified residue" description="4-aspartylphosphate" evidence="4">
    <location>
        <position position="56"/>
    </location>
</feature>
<accession>A0A1I3YQY8</accession>